<dbReference type="EMBL" id="SMFL01000009">
    <property type="protein sequence ID" value="TDE12442.1"/>
    <property type="molecule type" value="Genomic_DNA"/>
</dbReference>
<accession>A0A4R5DEV8</accession>
<dbReference type="Pfam" id="PF25594">
    <property type="entry name" value="GldB_lipo"/>
    <property type="match status" value="1"/>
</dbReference>
<proteinExistence type="predicted"/>
<organism evidence="1 2">
    <name type="scientific">Dyadobacter psychrotolerans</name>
    <dbReference type="NCBI Taxonomy" id="2541721"/>
    <lineage>
        <taxon>Bacteria</taxon>
        <taxon>Pseudomonadati</taxon>
        <taxon>Bacteroidota</taxon>
        <taxon>Cytophagia</taxon>
        <taxon>Cytophagales</taxon>
        <taxon>Spirosomataceae</taxon>
        <taxon>Dyadobacter</taxon>
    </lineage>
</organism>
<evidence type="ECO:0000313" key="2">
    <source>
        <dbReference type="Proteomes" id="UP000294850"/>
    </source>
</evidence>
<protein>
    <submittedName>
        <fullName evidence="1">Gliding motility protein</fullName>
    </submittedName>
</protein>
<dbReference type="Proteomes" id="UP000294850">
    <property type="component" value="Unassembled WGS sequence"/>
</dbReference>
<evidence type="ECO:0000313" key="1">
    <source>
        <dbReference type="EMBL" id="TDE12442.1"/>
    </source>
</evidence>
<dbReference type="RefSeq" id="WP_131960510.1">
    <property type="nucleotide sequence ID" value="NZ_SMFL01000009.1"/>
</dbReference>
<dbReference type="AlphaFoldDB" id="A0A4R5DEV8"/>
<keyword evidence="2" id="KW-1185">Reference proteome</keyword>
<dbReference type="InterPro" id="IPR019853">
    <property type="entry name" value="GldB-like"/>
</dbReference>
<sequence length="336" mass="38660">MIFVRTLTLFCFLVVITVSCKTDTKKETDKTPEISDVSVENLDQELFASKSVQDVQIFLNKHPYLTPLYFTDTQADTAQLANHLFNILQNPGLQEFKTRIDTIIGDRTLNIVNPLKEAFANIRESYPDFKSPKIKFIITGFTGNDLYISDSLIIIGLDYFGGPKAGYRPDVFDYQLRRYQKEYIVPSVIFFLSNQYNHLNATDPTLLSEMVGYGKGFEFVKQVLPNTPDSLILGYSSENLSRTYNSQQDIWAYFITNKLLYEKNELKKQKYIGERPFTTEIGNQVPGGIGRWVGWRIVSMFMEENPDLTLPELMKMDNAMQILQESGYKGQRDEEN</sequence>
<dbReference type="OrthoDB" id="976022at2"/>
<name>A0A4R5DEV8_9BACT</name>
<reference evidence="1 2" key="1">
    <citation type="submission" date="2019-03" db="EMBL/GenBank/DDBJ databases">
        <title>Dyadobacter AR-3-6 sp. nov., isolated from arctic soil.</title>
        <authorList>
            <person name="Chaudhary D.K."/>
        </authorList>
    </citation>
    <scope>NUCLEOTIDE SEQUENCE [LARGE SCALE GENOMIC DNA]</scope>
    <source>
        <strain evidence="1 2">AR-3-6</strain>
    </source>
</reference>
<comment type="caution">
    <text evidence="1">The sequence shown here is derived from an EMBL/GenBank/DDBJ whole genome shotgun (WGS) entry which is preliminary data.</text>
</comment>
<gene>
    <name evidence="1" type="ORF">E0F88_22365</name>
</gene>
<dbReference type="PROSITE" id="PS51257">
    <property type="entry name" value="PROKAR_LIPOPROTEIN"/>
    <property type="match status" value="1"/>
</dbReference>